<proteinExistence type="predicted"/>
<dbReference type="EMBL" id="CP148074">
    <property type="protein sequence ID" value="WXL27752.1"/>
    <property type="molecule type" value="Genomic_DNA"/>
</dbReference>
<keyword evidence="2" id="KW-1185">Reference proteome</keyword>
<accession>A0ABZ2RL80</accession>
<dbReference type="Proteomes" id="UP001476583">
    <property type="component" value="Chromosome"/>
</dbReference>
<protein>
    <submittedName>
        <fullName evidence="1">Uncharacterized protein</fullName>
    </submittedName>
</protein>
<evidence type="ECO:0000313" key="1">
    <source>
        <dbReference type="EMBL" id="WXL27752.1"/>
    </source>
</evidence>
<gene>
    <name evidence="1" type="ORF">WG219_09995</name>
</gene>
<sequence>MSKIYVDANQGAVFIATKVSVFAVASARLRTDIGAVQIDNVLVREASGQLPAVRLSFEMPEALGVELLVKLDEFAADPAGYLFDLFDNLQGIRHAALMRRSGRKDEVSAVYEAMKHA</sequence>
<reference evidence="1 2" key="1">
    <citation type="submission" date="2024-03" db="EMBL/GenBank/DDBJ databases">
        <title>Complete genome of BD2.</title>
        <authorList>
            <person name="Cao G."/>
        </authorList>
    </citation>
    <scope>NUCLEOTIDE SEQUENCE [LARGE SCALE GENOMIC DNA]</scope>
    <source>
        <strain evidence="1 2">BD2</strain>
    </source>
</reference>
<evidence type="ECO:0000313" key="2">
    <source>
        <dbReference type="Proteomes" id="UP001476583"/>
    </source>
</evidence>
<name>A0ABZ2RL80_ECTME</name>
<organism evidence="1 2">
    <name type="scientific">Ectopseudomonas mendocina</name>
    <name type="common">Pseudomonas mendocina</name>
    <dbReference type="NCBI Taxonomy" id="300"/>
    <lineage>
        <taxon>Bacteria</taxon>
        <taxon>Pseudomonadati</taxon>
        <taxon>Pseudomonadota</taxon>
        <taxon>Gammaproteobacteria</taxon>
        <taxon>Pseudomonadales</taxon>
        <taxon>Pseudomonadaceae</taxon>
        <taxon>Ectopseudomonas</taxon>
    </lineage>
</organism>